<dbReference type="Pfam" id="PF00854">
    <property type="entry name" value="PTR2"/>
    <property type="match status" value="1"/>
</dbReference>
<dbReference type="OrthoDB" id="8904098at2759"/>
<feature type="transmembrane region" description="Helical" evidence="7">
    <location>
        <begin position="411"/>
        <end position="431"/>
    </location>
</feature>
<keyword evidence="9" id="KW-1185">Reference proteome</keyword>
<evidence type="ECO:0000256" key="2">
    <source>
        <dbReference type="ARBA" id="ARBA00005982"/>
    </source>
</evidence>
<evidence type="ECO:0000313" key="9">
    <source>
        <dbReference type="Proteomes" id="UP000245771"/>
    </source>
</evidence>
<keyword evidence="5 7" id="KW-1133">Transmembrane helix</keyword>
<feature type="transmembrane region" description="Helical" evidence="7">
    <location>
        <begin position="378"/>
        <end position="399"/>
    </location>
</feature>
<comment type="subcellular location">
    <subcellularLocation>
        <location evidence="1">Membrane</location>
        <topology evidence="1">Multi-pass membrane protein</topology>
    </subcellularLocation>
</comment>
<evidence type="ECO:0000256" key="6">
    <source>
        <dbReference type="ARBA" id="ARBA00023136"/>
    </source>
</evidence>
<evidence type="ECO:0000256" key="7">
    <source>
        <dbReference type="SAM" id="Phobius"/>
    </source>
</evidence>
<dbReference type="FunCoup" id="A0A316V1J4">
    <property type="interactions" value="247"/>
</dbReference>
<dbReference type="Gene3D" id="1.20.1250.20">
    <property type="entry name" value="MFS general substrate transporter like domains"/>
    <property type="match status" value="1"/>
</dbReference>
<feature type="transmembrane region" description="Helical" evidence="7">
    <location>
        <begin position="113"/>
        <end position="133"/>
    </location>
</feature>
<accession>A0A316V1J4</accession>
<dbReference type="SUPFAM" id="SSF103473">
    <property type="entry name" value="MFS general substrate transporter"/>
    <property type="match status" value="1"/>
</dbReference>
<dbReference type="AlphaFoldDB" id="A0A316V1J4"/>
<keyword evidence="3" id="KW-0813">Transport</keyword>
<protein>
    <submittedName>
        <fullName evidence="8">PTR2-domain-containing protein</fullName>
    </submittedName>
</protein>
<evidence type="ECO:0000256" key="5">
    <source>
        <dbReference type="ARBA" id="ARBA00022989"/>
    </source>
</evidence>
<dbReference type="InParanoid" id="A0A316V1J4"/>
<dbReference type="EMBL" id="KZ819609">
    <property type="protein sequence ID" value="PWN31419.1"/>
    <property type="molecule type" value="Genomic_DNA"/>
</dbReference>
<feature type="transmembrane region" description="Helical" evidence="7">
    <location>
        <begin position="139"/>
        <end position="158"/>
    </location>
</feature>
<name>A0A316V1J4_9BASI</name>
<dbReference type="PANTHER" id="PTHR11654">
    <property type="entry name" value="OLIGOPEPTIDE TRANSPORTER-RELATED"/>
    <property type="match status" value="1"/>
</dbReference>
<dbReference type="InterPro" id="IPR000109">
    <property type="entry name" value="POT_fam"/>
</dbReference>
<comment type="similarity">
    <text evidence="2">Belongs to the major facilitator superfamily. Proton-dependent oligopeptide transporter (POT/PTR) (TC 2.A.17) family.</text>
</comment>
<dbReference type="FunFam" id="1.20.1250.20:FF:000085">
    <property type="entry name" value="MFS peptide transporter Ptr2"/>
    <property type="match status" value="1"/>
</dbReference>
<evidence type="ECO:0000313" key="8">
    <source>
        <dbReference type="EMBL" id="PWN31419.1"/>
    </source>
</evidence>
<dbReference type="GO" id="GO:0071916">
    <property type="term" value="F:dipeptide transmembrane transporter activity"/>
    <property type="evidence" value="ECO:0007669"/>
    <property type="project" value="UniProtKB-ARBA"/>
</dbReference>
<sequence length="567" mass="62528">MLGPAPTEEERRTLRKVPSYIPPMAFLVAFLELCERASYYGLTGPIVNYIQNPLPPGSDGGQLVGTSKVPGALGQGQSVAFAITTFNSFWAYVMPIIGAVVADTWLGRYKAICWFTVVKILAQILLTASASPAGIASGAAYPCLVVGIVLLGIGTGGIKSNVSPLIADQIKTRKAYVETLKDGTRVIRDPNATMQRLFNLFYFFINLGACLKIATVYLEKDIGFWASFLLPTCLACLMPLVLLLGNKHYIKVPPRGSILLEALRVIRLVIAKGFSWNILRFRNNLANGVIDSTTGQRTSVWEYAKPLVVMSSLKGGSALERPKWLTWDATFVEEVQRTMRACAIFAYYPLFWLPYLMMTNNLVSQAATLRLGGVPNDILSAFNPISVVIMLPIMDRVVYPLLRRFNLPFRPITRIFVGFMVAAAAMVYAAVLQAKIYDEVPCRTQPGAADADCDSSSISLWVQLPVYILIAFSEIMASVTGLEYAYQKAPARLKSVVTSLYLFTNAFASALSFALTHVSQDPYLVWLYGSIAVAAFIAGILFFISFRKWNKFEEVENEIGRGPDREE</sequence>
<feature type="transmembrane region" description="Helical" evidence="7">
    <location>
        <begin position="464"/>
        <end position="486"/>
    </location>
</feature>
<dbReference type="GeneID" id="37018625"/>
<keyword evidence="6 7" id="KW-0472">Membrane</keyword>
<dbReference type="Proteomes" id="UP000245771">
    <property type="component" value="Unassembled WGS sequence"/>
</dbReference>
<feature type="transmembrane region" description="Helical" evidence="7">
    <location>
        <begin position="498"/>
        <end position="517"/>
    </location>
</feature>
<evidence type="ECO:0000256" key="3">
    <source>
        <dbReference type="ARBA" id="ARBA00022448"/>
    </source>
</evidence>
<feature type="transmembrane region" description="Helical" evidence="7">
    <location>
        <begin position="523"/>
        <end position="544"/>
    </location>
</feature>
<keyword evidence="4 7" id="KW-0812">Transmembrane</keyword>
<evidence type="ECO:0000256" key="1">
    <source>
        <dbReference type="ARBA" id="ARBA00004141"/>
    </source>
</evidence>
<organism evidence="8 9">
    <name type="scientific">Meira miltonrushii</name>
    <dbReference type="NCBI Taxonomy" id="1280837"/>
    <lineage>
        <taxon>Eukaryota</taxon>
        <taxon>Fungi</taxon>
        <taxon>Dikarya</taxon>
        <taxon>Basidiomycota</taxon>
        <taxon>Ustilaginomycotina</taxon>
        <taxon>Exobasidiomycetes</taxon>
        <taxon>Exobasidiales</taxon>
        <taxon>Brachybasidiaceae</taxon>
        <taxon>Meira</taxon>
    </lineage>
</organism>
<dbReference type="RefSeq" id="XP_025351721.1">
    <property type="nucleotide sequence ID" value="XM_025496844.1"/>
</dbReference>
<feature type="transmembrane region" description="Helical" evidence="7">
    <location>
        <begin position="341"/>
        <end position="358"/>
    </location>
</feature>
<dbReference type="GO" id="GO:0005886">
    <property type="term" value="C:plasma membrane"/>
    <property type="evidence" value="ECO:0007669"/>
    <property type="project" value="UniProtKB-ARBA"/>
</dbReference>
<reference evidence="8 9" key="1">
    <citation type="journal article" date="2018" name="Mol. Biol. Evol.">
        <title>Broad Genomic Sampling Reveals a Smut Pathogenic Ancestry of the Fungal Clade Ustilaginomycotina.</title>
        <authorList>
            <person name="Kijpornyongpan T."/>
            <person name="Mondo S.J."/>
            <person name="Barry K."/>
            <person name="Sandor L."/>
            <person name="Lee J."/>
            <person name="Lipzen A."/>
            <person name="Pangilinan J."/>
            <person name="LaButti K."/>
            <person name="Hainaut M."/>
            <person name="Henrissat B."/>
            <person name="Grigoriev I.V."/>
            <person name="Spatafora J.W."/>
            <person name="Aime M.C."/>
        </authorList>
    </citation>
    <scope>NUCLEOTIDE SEQUENCE [LARGE SCALE GENOMIC DNA]</scope>
    <source>
        <strain evidence="8 9">MCA 3882</strain>
    </source>
</reference>
<dbReference type="PROSITE" id="PS01022">
    <property type="entry name" value="PTR2_1"/>
    <property type="match status" value="1"/>
</dbReference>
<dbReference type="InterPro" id="IPR018456">
    <property type="entry name" value="PTR2_symporter_CS"/>
</dbReference>
<feature type="transmembrane region" description="Helical" evidence="7">
    <location>
        <begin position="197"/>
        <end position="218"/>
    </location>
</feature>
<gene>
    <name evidence="8" type="ORF">FA14DRAFT_128292</name>
</gene>
<dbReference type="InterPro" id="IPR036259">
    <property type="entry name" value="MFS_trans_sf"/>
</dbReference>
<feature type="transmembrane region" description="Helical" evidence="7">
    <location>
        <begin position="89"/>
        <end position="106"/>
    </location>
</feature>
<evidence type="ECO:0000256" key="4">
    <source>
        <dbReference type="ARBA" id="ARBA00022692"/>
    </source>
</evidence>
<feature type="transmembrane region" description="Helical" evidence="7">
    <location>
        <begin position="224"/>
        <end position="245"/>
    </location>
</feature>
<proteinExistence type="inferred from homology"/>